<comment type="function">
    <text evidence="2">Tetrapolymerization of the monopyrrole PBG into the hydroxymethylbilane pre-uroporphyrinogen in several discrete steps.</text>
</comment>
<evidence type="ECO:0000256" key="3">
    <source>
        <dbReference type="ARBA" id="ARBA00004735"/>
    </source>
</evidence>
<evidence type="ECO:0000313" key="13">
    <source>
        <dbReference type="Proteomes" id="UP000266118"/>
    </source>
</evidence>
<dbReference type="Pfam" id="PF03900">
    <property type="entry name" value="Porphobil_deamC"/>
    <property type="match status" value="1"/>
</dbReference>
<evidence type="ECO:0000256" key="5">
    <source>
        <dbReference type="ARBA" id="ARBA00011245"/>
    </source>
</evidence>
<dbReference type="CDD" id="cd13647">
    <property type="entry name" value="PBP2_PBGD_2"/>
    <property type="match status" value="1"/>
</dbReference>
<evidence type="ECO:0000256" key="9">
    <source>
        <dbReference type="NCBIfam" id="TIGR00212"/>
    </source>
</evidence>
<evidence type="ECO:0000256" key="6">
    <source>
        <dbReference type="ARBA" id="ARBA00022679"/>
    </source>
</evidence>
<organism evidence="12 13">
    <name type="scientific">Arachidicoccus soli</name>
    <dbReference type="NCBI Taxonomy" id="2341117"/>
    <lineage>
        <taxon>Bacteria</taxon>
        <taxon>Pseudomonadati</taxon>
        <taxon>Bacteroidota</taxon>
        <taxon>Chitinophagia</taxon>
        <taxon>Chitinophagales</taxon>
        <taxon>Chitinophagaceae</taxon>
        <taxon>Arachidicoccus</taxon>
    </lineage>
</organism>
<dbReference type="PROSITE" id="PS00533">
    <property type="entry name" value="PORPHOBILINOGEN_DEAM"/>
    <property type="match status" value="1"/>
</dbReference>
<dbReference type="SUPFAM" id="SSF54782">
    <property type="entry name" value="Porphobilinogen deaminase (hydroxymethylbilane synthase), C-terminal domain"/>
    <property type="match status" value="1"/>
</dbReference>
<feature type="domain" description="Porphobilinogen deaminase N-terminal" evidence="10">
    <location>
        <begin position="6"/>
        <end position="217"/>
    </location>
</feature>
<dbReference type="Proteomes" id="UP000266118">
    <property type="component" value="Chromosome"/>
</dbReference>
<dbReference type="InterPro" id="IPR036803">
    <property type="entry name" value="Porphobilinogen_deaminase_C_sf"/>
</dbReference>
<evidence type="ECO:0000313" key="12">
    <source>
        <dbReference type="EMBL" id="AYD49195.1"/>
    </source>
</evidence>
<dbReference type="GO" id="GO:0006783">
    <property type="term" value="P:heme biosynthetic process"/>
    <property type="evidence" value="ECO:0007669"/>
    <property type="project" value="TreeGrafter"/>
</dbReference>
<comment type="subunit">
    <text evidence="5">Monomer.</text>
</comment>
<keyword evidence="7" id="KW-0627">Porphyrin biosynthesis</keyword>
<dbReference type="InterPro" id="IPR000860">
    <property type="entry name" value="HemC"/>
</dbReference>
<evidence type="ECO:0000256" key="1">
    <source>
        <dbReference type="ARBA" id="ARBA00001916"/>
    </source>
</evidence>
<dbReference type="InterPro" id="IPR022418">
    <property type="entry name" value="Porphobilinogen_deaminase_C"/>
</dbReference>
<dbReference type="InterPro" id="IPR022417">
    <property type="entry name" value="Porphobilin_deaminase_N"/>
</dbReference>
<dbReference type="SUPFAM" id="SSF53850">
    <property type="entry name" value="Periplasmic binding protein-like II"/>
    <property type="match status" value="1"/>
</dbReference>
<dbReference type="PRINTS" id="PR00151">
    <property type="entry name" value="PORPHBDMNASE"/>
</dbReference>
<evidence type="ECO:0000256" key="4">
    <source>
        <dbReference type="ARBA" id="ARBA00005638"/>
    </source>
</evidence>
<name>A0A386HTI1_9BACT</name>
<comment type="cofactor">
    <cofactor evidence="1">
        <name>dipyrromethane</name>
        <dbReference type="ChEBI" id="CHEBI:60342"/>
    </cofactor>
</comment>
<dbReference type="GO" id="GO:0005737">
    <property type="term" value="C:cytoplasm"/>
    <property type="evidence" value="ECO:0007669"/>
    <property type="project" value="UniProtKB-UniRule"/>
</dbReference>
<dbReference type="AlphaFoldDB" id="A0A386HTI1"/>
<dbReference type="GO" id="GO:0004418">
    <property type="term" value="F:hydroxymethylbilane synthase activity"/>
    <property type="evidence" value="ECO:0007669"/>
    <property type="project" value="UniProtKB-UniRule"/>
</dbReference>
<evidence type="ECO:0000256" key="7">
    <source>
        <dbReference type="ARBA" id="ARBA00023244"/>
    </source>
</evidence>
<dbReference type="NCBIfam" id="TIGR00212">
    <property type="entry name" value="hemC"/>
    <property type="match status" value="1"/>
</dbReference>
<evidence type="ECO:0000256" key="2">
    <source>
        <dbReference type="ARBA" id="ARBA00002869"/>
    </source>
</evidence>
<dbReference type="RefSeq" id="WP_119990692.1">
    <property type="nucleotide sequence ID" value="NZ_CP032489.1"/>
</dbReference>
<dbReference type="Pfam" id="PF01379">
    <property type="entry name" value="Porphobil_deam"/>
    <property type="match status" value="1"/>
</dbReference>
<dbReference type="Gene3D" id="3.30.160.40">
    <property type="entry name" value="Porphobilinogen deaminase, C-terminal domain"/>
    <property type="match status" value="1"/>
</dbReference>
<proteinExistence type="inferred from homology"/>
<feature type="domain" description="Porphobilinogen deaminase C-terminal" evidence="11">
    <location>
        <begin position="231"/>
        <end position="301"/>
    </location>
</feature>
<dbReference type="EC" id="2.5.1.61" evidence="9"/>
<accession>A0A386HTI1</accession>
<protein>
    <recommendedName>
        <fullName evidence="9">Hydroxymethylbilane synthase</fullName>
        <ecNumber evidence="9">2.5.1.61</ecNumber>
    </recommendedName>
</protein>
<sequence length="315" mass="35267">MTERILRIGTRDSKLALWQAKKVQDLLTIKGFYSDLIPVKSEGDLDLVTPLYAMGVQGVFTKTLDAYLLSNKIDIAVHSMKDVPTQLAQGIQQAAVLERANYKDLFVYKENRIYKSYFTSNIDERKTLQGIVATGSVRRKAQLLHRFPGLTIENLRGNVQTRMKKLHDNHWDAAIFAAAGLERIGERPENAVEIDWMLPAPAQGAIMVVCKTEDKDCFEKITLLNHQETAACVKIERDFLKTLMGGCSTPISALAEIKDTHMVFKGNILSLDGKEMLEIEKRVSLSNMDDLGVSAANELLQNGAMKIVEDIRKSL</sequence>
<dbReference type="EMBL" id="CP032489">
    <property type="protein sequence ID" value="AYD49195.1"/>
    <property type="molecule type" value="Genomic_DNA"/>
</dbReference>
<dbReference type="PANTHER" id="PTHR11557:SF0">
    <property type="entry name" value="PORPHOBILINOGEN DEAMINASE"/>
    <property type="match status" value="1"/>
</dbReference>
<keyword evidence="13" id="KW-1185">Reference proteome</keyword>
<keyword evidence="6 12" id="KW-0808">Transferase</keyword>
<evidence type="ECO:0000259" key="10">
    <source>
        <dbReference type="Pfam" id="PF01379"/>
    </source>
</evidence>
<dbReference type="Gene3D" id="3.40.190.10">
    <property type="entry name" value="Periplasmic binding protein-like II"/>
    <property type="match status" value="2"/>
</dbReference>
<gene>
    <name evidence="12" type="ORF">D6B99_17130</name>
</gene>
<comment type="pathway">
    <text evidence="3">Porphyrin-containing compound metabolism; protoporphyrin-IX biosynthesis; coproporphyrinogen-III from 5-aminolevulinate: step 2/4.</text>
</comment>
<reference evidence="12 13" key="1">
    <citation type="submission" date="2018-09" db="EMBL/GenBank/DDBJ databases">
        <title>Arachidicoccus sp. nov., a bacterium isolated from soil.</title>
        <authorList>
            <person name="Weon H.-Y."/>
            <person name="Kwon S.-W."/>
            <person name="Lee S.A."/>
        </authorList>
    </citation>
    <scope>NUCLEOTIDE SEQUENCE [LARGE SCALE GENOMIC DNA]</scope>
    <source>
        <strain evidence="12 13">KIS59-12</strain>
    </source>
</reference>
<comment type="similarity">
    <text evidence="4">Belongs to the HMBS family.</text>
</comment>
<evidence type="ECO:0000256" key="8">
    <source>
        <dbReference type="ARBA" id="ARBA00048169"/>
    </source>
</evidence>
<comment type="catalytic activity">
    <reaction evidence="8">
        <text>4 porphobilinogen + H2O = hydroxymethylbilane + 4 NH4(+)</text>
        <dbReference type="Rhea" id="RHEA:13185"/>
        <dbReference type="ChEBI" id="CHEBI:15377"/>
        <dbReference type="ChEBI" id="CHEBI:28938"/>
        <dbReference type="ChEBI" id="CHEBI:57845"/>
        <dbReference type="ChEBI" id="CHEBI:58126"/>
        <dbReference type="EC" id="2.5.1.61"/>
    </reaction>
</comment>
<dbReference type="PANTHER" id="PTHR11557">
    <property type="entry name" value="PORPHOBILINOGEN DEAMINASE"/>
    <property type="match status" value="1"/>
</dbReference>
<dbReference type="InterPro" id="IPR022419">
    <property type="entry name" value="Porphobilin_deaminase_cofac_BS"/>
</dbReference>
<dbReference type="OrthoDB" id="9810298at2"/>
<evidence type="ECO:0000259" key="11">
    <source>
        <dbReference type="Pfam" id="PF03900"/>
    </source>
</evidence>
<dbReference type="PIRSF" id="PIRSF001438">
    <property type="entry name" value="4pyrrol_synth_OHMeBilane_synth"/>
    <property type="match status" value="1"/>
</dbReference>
<dbReference type="KEGG" id="ark:D6B99_17130"/>